<proteinExistence type="predicted"/>
<dbReference type="SUPFAM" id="SSF53756">
    <property type="entry name" value="UDP-Glycosyltransferase/glycogen phosphorylase"/>
    <property type="match status" value="1"/>
</dbReference>
<sequence length="329" mass="37499">MKIAIRADGGCNIGMGHIMRTLVLAKELSKTNEVFYICRTDRPLSEKYKKGIDKIKDEGFTVKTIREDSVLLDISAIKVELLITDSYDVDSIYFDDTKSIFPKTAYIDDMNFCNYNVDFLINQNINACDLNYSIDKKTKLLLGSKYVMLREEFRNAPEKFIKEKPQDIMITVGGADPYHVTEQILDYVKHMSYNFHVIVGPSFSNNNFKIYKSENTYFYCNANMYDIMKKCDVAISACGSTLYELAACSVPALGIIIADNQQGIAHKMSDLGAIKCVGWYNKLSKDTFLKDFNNLCNSYILRKEISNKAKKIVDGKGVYRIVQELTKKE</sequence>
<gene>
    <name evidence="1" type="ORF">bsdE14_37530</name>
</gene>
<keyword evidence="1" id="KW-0378">Hydrolase</keyword>
<name>A0ABQ5NAV0_9CLOT</name>
<evidence type="ECO:0000313" key="1">
    <source>
        <dbReference type="EMBL" id="GLC32343.1"/>
    </source>
</evidence>
<reference evidence="1 2" key="1">
    <citation type="journal article" date="2024" name="Int. J. Syst. Evol. Microbiol.">
        <title>Clostridium omnivorum sp. nov., isolated from anoxic soil under the treatment of reductive soil disinfestation.</title>
        <authorList>
            <person name="Ueki A."/>
            <person name="Tonouchi A."/>
            <person name="Kaku N."/>
            <person name="Honma S."/>
            <person name="Ueki K."/>
        </authorList>
    </citation>
    <scope>NUCLEOTIDE SEQUENCE [LARGE SCALE GENOMIC DNA]</scope>
    <source>
        <strain evidence="1 2">E14</strain>
    </source>
</reference>
<dbReference type="PANTHER" id="PTHR21015">
    <property type="entry name" value="UDP-N-ACETYLGLUCOSAMINE--N-ACETYLMURAMYL-(PENTAPEPTIDE) PYROPHOSPHORYL-UNDECAPRENOL N-ACETYLGLUCOSAMINE TRANSFERASE 1"/>
    <property type="match status" value="1"/>
</dbReference>
<dbReference type="NCBIfam" id="TIGR03590">
    <property type="entry name" value="PseG"/>
    <property type="match status" value="1"/>
</dbReference>
<organism evidence="1 2">
    <name type="scientific">Clostridium omnivorum</name>
    <dbReference type="NCBI Taxonomy" id="1604902"/>
    <lineage>
        <taxon>Bacteria</taxon>
        <taxon>Bacillati</taxon>
        <taxon>Bacillota</taxon>
        <taxon>Clostridia</taxon>
        <taxon>Eubacteriales</taxon>
        <taxon>Clostridiaceae</taxon>
        <taxon>Clostridium</taxon>
    </lineage>
</organism>
<dbReference type="PANTHER" id="PTHR21015:SF22">
    <property type="entry name" value="GLYCOSYLTRANSFERASE"/>
    <property type="match status" value="1"/>
</dbReference>
<accession>A0ABQ5NAV0</accession>
<dbReference type="Gene3D" id="3.40.50.11190">
    <property type="match status" value="1"/>
</dbReference>
<dbReference type="Proteomes" id="UP001208567">
    <property type="component" value="Unassembled WGS sequence"/>
</dbReference>
<dbReference type="RefSeq" id="WP_264851645.1">
    <property type="nucleotide sequence ID" value="NZ_BRXR01000001.1"/>
</dbReference>
<protein>
    <submittedName>
        <fullName evidence="1">UDP-2,4-diacetamido-2,4, 6-trideoxy-beta-L-altropyranose hydrolase</fullName>
    </submittedName>
</protein>
<dbReference type="Gene3D" id="3.40.50.2000">
    <property type="entry name" value="Glycogen Phosphorylase B"/>
    <property type="match status" value="1"/>
</dbReference>
<keyword evidence="2" id="KW-1185">Reference proteome</keyword>
<comment type="caution">
    <text evidence="1">The sequence shown here is derived from an EMBL/GenBank/DDBJ whole genome shotgun (WGS) entry which is preliminary data.</text>
</comment>
<dbReference type="GO" id="GO:0016787">
    <property type="term" value="F:hydrolase activity"/>
    <property type="evidence" value="ECO:0007669"/>
    <property type="project" value="UniProtKB-KW"/>
</dbReference>
<dbReference type="EMBL" id="BRXR01000001">
    <property type="protein sequence ID" value="GLC32343.1"/>
    <property type="molecule type" value="Genomic_DNA"/>
</dbReference>
<dbReference type="InterPro" id="IPR020023">
    <property type="entry name" value="PseG"/>
</dbReference>
<evidence type="ECO:0000313" key="2">
    <source>
        <dbReference type="Proteomes" id="UP001208567"/>
    </source>
</evidence>